<dbReference type="GO" id="GO:0030466">
    <property type="term" value="P:silent mating-type cassette heterochromatin formation"/>
    <property type="evidence" value="ECO:0007669"/>
    <property type="project" value="TreeGrafter"/>
</dbReference>
<organism evidence="3 4">
    <name type="scientific">Marasmius oreades</name>
    <name type="common">fairy-ring Marasmius</name>
    <dbReference type="NCBI Taxonomy" id="181124"/>
    <lineage>
        <taxon>Eukaryota</taxon>
        <taxon>Fungi</taxon>
        <taxon>Dikarya</taxon>
        <taxon>Basidiomycota</taxon>
        <taxon>Agaricomycotina</taxon>
        <taxon>Agaricomycetes</taxon>
        <taxon>Agaricomycetidae</taxon>
        <taxon>Agaricales</taxon>
        <taxon>Marasmiineae</taxon>
        <taxon>Marasmiaceae</taxon>
        <taxon>Marasmius</taxon>
    </lineage>
</organism>
<gene>
    <name evidence="3" type="ORF">E1B28_009564</name>
</gene>
<feature type="domain" description="Cryptic loci regulator 2 N-terminal" evidence="2">
    <location>
        <begin position="77"/>
        <end position="138"/>
    </location>
</feature>
<dbReference type="RefSeq" id="XP_043006917.1">
    <property type="nucleotide sequence ID" value="XM_043154462.1"/>
</dbReference>
<evidence type="ECO:0000313" key="4">
    <source>
        <dbReference type="Proteomes" id="UP001049176"/>
    </source>
</evidence>
<dbReference type="Proteomes" id="UP001049176">
    <property type="component" value="Chromosome 6"/>
</dbReference>
<proteinExistence type="predicted"/>
<comment type="caution">
    <text evidence="3">The sequence shown here is derived from an EMBL/GenBank/DDBJ whole genome shotgun (WGS) entry which is preliminary data.</text>
</comment>
<evidence type="ECO:0000259" key="2">
    <source>
        <dbReference type="Pfam" id="PF16761"/>
    </source>
</evidence>
<dbReference type="GO" id="GO:0031934">
    <property type="term" value="C:mating-type region heterochromatin"/>
    <property type="evidence" value="ECO:0007669"/>
    <property type="project" value="TreeGrafter"/>
</dbReference>
<reference evidence="3" key="1">
    <citation type="journal article" date="2021" name="Genome Biol. Evol.">
        <title>The assembled and annotated genome of the fairy-ring fungus Marasmius oreades.</title>
        <authorList>
            <person name="Hiltunen M."/>
            <person name="Ament-Velasquez S.L."/>
            <person name="Johannesson H."/>
        </authorList>
    </citation>
    <scope>NUCLEOTIDE SEQUENCE</scope>
    <source>
        <strain evidence="3">03SP1</strain>
    </source>
</reference>
<sequence>MTDTISKNGSISRITFPRSDGSPNRQPNPSRAIKLRECKANENSELVDPHMWKWYKAIGEALARALKWPNVEPNACILSSFPKYYTLYKQARGCSEDCFLFGSINCRPFRSPNEFIEHAIWLFTDPTMTKTNCRCRGCTHNPQRNITNDLKRRGIFWTDSLLRVKKQTSGPTACAPQRTQSLVEIESSDSSPSTSQENQPRNDLKVMLQPQLEPYGAAQRTVALEVAPLSRNCQFRIGDLIDVILEHPIESPDLKVSICAWPAIVLNVIPALLVYSKSFEMSSTAFTGSDDCDIVVQILGFDEFALAVSQENVLPYHPVFHTNHPPCTLSFELAKEVNHVAAHATSFSIKFEVATALHTRAVQLAVKVASKWSILNQSQAETFDNGSKTLIRASSIWLGGEEIQVGDVVKVAFPSGVVDELTKSVTQSSSTTPGPSRPGPDGLFARIYGFDVILHSPADSEETRISSGEQGLEDAAELRVSAAFYKLEPMGDASRDHRCMDGDLKNINLPPAPAGFTFYPLHDPDLEVVFRGDQCITGRYHPALLERILPGRCLSEELWKVWEVAGLKMGAGVRRKFYGDSQGKLGGGGRGWF</sequence>
<dbReference type="PANTHER" id="PTHR38046:SF1">
    <property type="entry name" value="CRYPTIC LOCI REGULATOR 2"/>
    <property type="match status" value="1"/>
</dbReference>
<evidence type="ECO:0000256" key="1">
    <source>
        <dbReference type="SAM" id="MobiDB-lite"/>
    </source>
</evidence>
<feature type="compositionally biased region" description="Polar residues" evidence="1">
    <location>
        <begin position="1"/>
        <end position="13"/>
    </location>
</feature>
<dbReference type="Pfam" id="PF16761">
    <property type="entry name" value="Clr2_transil"/>
    <property type="match status" value="1"/>
</dbReference>
<dbReference type="AlphaFoldDB" id="A0A9P7RVH7"/>
<keyword evidence="4" id="KW-1185">Reference proteome</keyword>
<dbReference type="InterPro" id="IPR038986">
    <property type="entry name" value="Clr2"/>
</dbReference>
<dbReference type="EMBL" id="CM032186">
    <property type="protein sequence ID" value="KAG7090447.1"/>
    <property type="molecule type" value="Genomic_DNA"/>
</dbReference>
<dbReference type="InterPro" id="IPR031915">
    <property type="entry name" value="Clr2_N"/>
</dbReference>
<accession>A0A9P7RVH7</accession>
<protein>
    <recommendedName>
        <fullName evidence="2">Cryptic loci regulator 2 N-terminal domain-containing protein</fullName>
    </recommendedName>
</protein>
<dbReference type="KEGG" id="more:E1B28_009564"/>
<dbReference type="OrthoDB" id="3058459at2759"/>
<feature type="region of interest" description="Disordered" evidence="1">
    <location>
        <begin position="1"/>
        <end position="30"/>
    </location>
</feature>
<dbReference type="GO" id="GO:0033553">
    <property type="term" value="C:rDNA heterochromatin"/>
    <property type="evidence" value="ECO:0007669"/>
    <property type="project" value="TreeGrafter"/>
</dbReference>
<dbReference type="PANTHER" id="PTHR38046">
    <property type="entry name" value="CRYPTIC LOCI REGULATOR 2"/>
    <property type="match status" value="1"/>
</dbReference>
<name>A0A9P7RVH7_9AGAR</name>
<dbReference type="GO" id="GO:0070824">
    <property type="term" value="C:SHREC complex"/>
    <property type="evidence" value="ECO:0007669"/>
    <property type="project" value="InterPro"/>
</dbReference>
<dbReference type="GeneID" id="66078640"/>
<evidence type="ECO:0000313" key="3">
    <source>
        <dbReference type="EMBL" id="KAG7090447.1"/>
    </source>
</evidence>